<dbReference type="GO" id="GO:0000049">
    <property type="term" value="F:tRNA binding"/>
    <property type="evidence" value="ECO:0007669"/>
    <property type="project" value="InterPro"/>
</dbReference>
<dbReference type="GO" id="GO:0002143">
    <property type="term" value="P:tRNA wobble position uridine thiolation"/>
    <property type="evidence" value="ECO:0000318"/>
    <property type="project" value="GO_Central"/>
</dbReference>
<dbReference type="Proteomes" id="UP000001542">
    <property type="component" value="Unassembled WGS sequence"/>
</dbReference>
<evidence type="ECO:0008006" key="5">
    <source>
        <dbReference type="Google" id="ProtNLM"/>
    </source>
</evidence>
<gene>
    <name evidence="3" type="ORF">TVAG_446620</name>
</gene>
<dbReference type="InterPro" id="IPR014729">
    <property type="entry name" value="Rossmann-like_a/b/a_fold"/>
</dbReference>
<dbReference type="RefSeq" id="XP_001323183.1">
    <property type="nucleotide sequence ID" value="XM_001323148.1"/>
</dbReference>
<evidence type="ECO:0000256" key="1">
    <source>
        <dbReference type="ARBA" id="ARBA00022490"/>
    </source>
</evidence>
<dbReference type="AlphaFoldDB" id="A2E8M1"/>
<dbReference type="KEGG" id="tva:4768898"/>
<dbReference type="FunFam" id="3.40.50.620:FF:000650">
    <property type="entry name" value="Uncharacterized protein"/>
    <property type="match status" value="1"/>
</dbReference>
<evidence type="ECO:0000313" key="3">
    <source>
        <dbReference type="EMBL" id="EAY10960.1"/>
    </source>
</evidence>
<reference evidence="3" key="1">
    <citation type="submission" date="2006-10" db="EMBL/GenBank/DDBJ databases">
        <authorList>
            <person name="Amadeo P."/>
            <person name="Zhao Q."/>
            <person name="Wortman J."/>
            <person name="Fraser-Liggett C."/>
            <person name="Carlton J."/>
        </authorList>
    </citation>
    <scope>NUCLEOTIDE SEQUENCE</scope>
    <source>
        <strain evidence="3">G3</strain>
    </source>
</reference>
<keyword evidence="2" id="KW-0819">tRNA processing</keyword>
<keyword evidence="1" id="KW-0963">Cytoplasm</keyword>
<dbReference type="GO" id="GO:0016783">
    <property type="term" value="F:sulfurtransferase activity"/>
    <property type="evidence" value="ECO:0000318"/>
    <property type="project" value="GO_Central"/>
</dbReference>
<dbReference type="GO" id="GO:0005829">
    <property type="term" value="C:cytosol"/>
    <property type="evidence" value="ECO:0000318"/>
    <property type="project" value="GO_Central"/>
</dbReference>
<dbReference type="OrthoDB" id="25129at2759"/>
<reference evidence="3" key="2">
    <citation type="journal article" date="2007" name="Science">
        <title>Draft genome sequence of the sexually transmitted pathogen Trichomonas vaginalis.</title>
        <authorList>
            <person name="Carlton J.M."/>
            <person name="Hirt R.P."/>
            <person name="Silva J.C."/>
            <person name="Delcher A.L."/>
            <person name="Schatz M."/>
            <person name="Zhao Q."/>
            <person name="Wortman J.R."/>
            <person name="Bidwell S.L."/>
            <person name="Alsmark U.C.M."/>
            <person name="Besteiro S."/>
            <person name="Sicheritz-Ponten T."/>
            <person name="Noel C.J."/>
            <person name="Dacks J.B."/>
            <person name="Foster P.G."/>
            <person name="Simillion C."/>
            <person name="Van de Peer Y."/>
            <person name="Miranda-Saavedra D."/>
            <person name="Barton G.J."/>
            <person name="Westrop G.D."/>
            <person name="Mueller S."/>
            <person name="Dessi D."/>
            <person name="Fiori P.L."/>
            <person name="Ren Q."/>
            <person name="Paulsen I."/>
            <person name="Zhang H."/>
            <person name="Bastida-Corcuera F.D."/>
            <person name="Simoes-Barbosa A."/>
            <person name="Brown M.T."/>
            <person name="Hayes R.D."/>
            <person name="Mukherjee M."/>
            <person name="Okumura C.Y."/>
            <person name="Schneider R."/>
            <person name="Smith A.J."/>
            <person name="Vanacova S."/>
            <person name="Villalvazo M."/>
            <person name="Haas B.J."/>
            <person name="Pertea M."/>
            <person name="Feldblyum T.V."/>
            <person name="Utterback T.R."/>
            <person name="Shu C.L."/>
            <person name="Osoegawa K."/>
            <person name="de Jong P.J."/>
            <person name="Hrdy I."/>
            <person name="Horvathova L."/>
            <person name="Zubacova Z."/>
            <person name="Dolezal P."/>
            <person name="Malik S.B."/>
            <person name="Logsdon J.M. Jr."/>
            <person name="Henze K."/>
            <person name="Gupta A."/>
            <person name="Wang C.C."/>
            <person name="Dunne R.L."/>
            <person name="Upcroft J.A."/>
            <person name="Upcroft P."/>
            <person name="White O."/>
            <person name="Salzberg S.L."/>
            <person name="Tang P."/>
            <person name="Chiu C.-H."/>
            <person name="Lee Y.-S."/>
            <person name="Embley T.M."/>
            <person name="Coombs G.H."/>
            <person name="Mottram J.C."/>
            <person name="Tachezy J."/>
            <person name="Fraser-Liggett C.M."/>
            <person name="Johnson P.J."/>
        </authorList>
    </citation>
    <scope>NUCLEOTIDE SEQUENCE [LARGE SCALE GENOMIC DNA]</scope>
    <source>
        <strain evidence="3">G3</strain>
    </source>
</reference>
<dbReference type="InParanoid" id="A2E8M1"/>
<accession>A2E8M1</accession>
<name>A2E8M1_TRIV3</name>
<sequence length="262" mass="29418">MSGICPGCKQEKELFALRKCTPKCDNCTCEQIGKQYMNIFRKSTMELKRHTLNILVAVSGGPCSMFAYTILTERVDTKRPGKSSAIRKIEPISTKQLDLPNLHHIDKFTVKNVVDYAENHDFNCVVFGDSMDFITLKILGYISLGRPDLIPYIAGNDFTTYKNVAILRPARTLLTSELKFWCDTHHVATTNEKSLLQKEFEVEKHMLDNIIADGNDTTVHSVQSMGEKMPQTKYTEKCPICGLPAETSESPCAICLVEAKSI</sequence>
<evidence type="ECO:0000313" key="4">
    <source>
        <dbReference type="Proteomes" id="UP000001542"/>
    </source>
</evidence>
<dbReference type="SMR" id="A2E8M1"/>
<dbReference type="EMBL" id="DS113328">
    <property type="protein sequence ID" value="EAY10960.1"/>
    <property type="molecule type" value="Genomic_DNA"/>
</dbReference>
<dbReference type="VEuPathDB" id="TrichDB:TVAG_446620"/>
<evidence type="ECO:0000256" key="2">
    <source>
        <dbReference type="ARBA" id="ARBA00022694"/>
    </source>
</evidence>
<dbReference type="Gene3D" id="3.40.50.620">
    <property type="entry name" value="HUPs"/>
    <property type="match status" value="2"/>
</dbReference>
<dbReference type="PANTHER" id="PTHR20882:SF14">
    <property type="entry name" value="CYTOPLASMIC TRNA 2-THIOLATION PROTEIN 2"/>
    <property type="match status" value="1"/>
</dbReference>
<keyword evidence="4" id="KW-1185">Reference proteome</keyword>
<dbReference type="PANTHER" id="PTHR20882">
    <property type="entry name" value="CYTOPLASMIC TRNA 2-THIOLATION PROTEIN 2"/>
    <property type="match status" value="1"/>
</dbReference>
<dbReference type="InterPro" id="IPR019407">
    <property type="entry name" value="CTU2"/>
</dbReference>
<proteinExistence type="predicted"/>
<dbReference type="VEuPathDB" id="TrichDB:TVAGG3_0344140"/>
<organism evidence="3 4">
    <name type="scientific">Trichomonas vaginalis (strain ATCC PRA-98 / G3)</name>
    <dbReference type="NCBI Taxonomy" id="412133"/>
    <lineage>
        <taxon>Eukaryota</taxon>
        <taxon>Metamonada</taxon>
        <taxon>Parabasalia</taxon>
        <taxon>Trichomonadida</taxon>
        <taxon>Trichomonadidae</taxon>
        <taxon>Trichomonas</taxon>
    </lineage>
</organism>
<protein>
    <recommendedName>
        <fullName evidence="5">Cytoplasmic tRNA 2-thiolation protein 2</fullName>
    </recommendedName>
</protein>